<keyword evidence="6" id="KW-1003">Cell membrane</keyword>
<dbReference type="NCBIfam" id="TIGR02138">
    <property type="entry name" value="phosphate_pstC"/>
    <property type="match status" value="1"/>
</dbReference>
<feature type="transmembrane region" description="Helical" evidence="5">
    <location>
        <begin position="84"/>
        <end position="110"/>
    </location>
</feature>
<dbReference type="PANTHER" id="PTHR42727:SF1">
    <property type="entry name" value="PHOSPHATE TRANSPORT SYSTEM PERMEASE"/>
    <property type="match status" value="1"/>
</dbReference>
<proteinExistence type="inferred from homology"/>
<feature type="domain" description="ABC transmembrane type-1" evidence="7">
    <location>
        <begin position="88"/>
        <end position="300"/>
    </location>
</feature>
<dbReference type="PROSITE" id="PS50928">
    <property type="entry name" value="ABC_TM1"/>
    <property type="match status" value="1"/>
</dbReference>
<comment type="caution">
    <text evidence="8">The sequence shown here is derived from an EMBL/GenBank/DDBJ whole genome shotgun (WGS) entry which is preliminary data.</text>
</comment>
<dbReference type="Gene3D" id="1.10.3720.10">
    <property type="entry name" value="MetI-like"/>
    <property type="match status" value="1"/>
</dbReference>
<dbReference type="OrthoDB" id="9785113at2"/>
<dbReference type="InterPro" id="IPR000515">
    <property type="entry name" value="MetI-like"/>
</dbReference>
<dbReference type="PANTHER" id="PTHR42727">
    <property type="entry name" value="PHOSPHATE TRANSPORT SYSTEM PERMEASE PROTEIN"/>
    <property type="match status" value="1"/>
</dbReference>
<keyword evidence="6" id="KW-0592">Phosphate transport</keyword>
<evidence type="ECO:0000259" key="7">
    <source>
        <dbReference type="PROSITE" id="PS50928"/>
    </source>
</evidence>
<protein>
    <recommendedName>
        <fullName evidence="6">Phosphate transport system permease protein</fullName>
    </recommendedName>
</protein>
<dbReference type="Proteomes" id="UP000248132">
    <property type="component" value="Unassembled WGS sequence"/>
</dbReference>
<name>A0A318XQN6_9FIRM</name>
<comment type="similarity">
    <text evidence="6">Belongs to the binding-protein-dependent transport system permease family. CysTW subfamily.</text>
</comment>
<feature type="transmembrane region" description="Helical" evidence="5">
    <location>
        <begin position="277"/>
        <end position="299"/>
    </location>
</feature>
<dbReference type="InterPro" id="IPR011864">
    <property type="entry name" value="Phosphate_PstC"/>
</dbReference>
<feature type="transmembrane region" description="Helical" evidence="5">
    <location>
        <begin position="131"/>
        <end position="155"/>
    </location>
</feature>
<evidence type="ECO:0000256" key="3">
    <source>
        <dbReference type="ARBA" id="ARBA00022989"/>
    </source>
</evidence>
<evidence type="ECO:0000313" key="9">
    <source>
        <dbReference type="Proteomes" id="UP000248132"/>
    </source>
</evidence>
<dbReference type="CDD" id="cd06261">
    <property type="entry name" value="TM_PBP2"/>
    <property type="match status" value="1"/>
</dbReference>
<evidence type="ECO:0000256" key="5">
    <source>
        <dbReference type="RuleBase" id="RU363032"/>
    </source>
</evidence>
<evidence type="ECO:0000256" key="4">
    <source>
        <dbReference type="ARBA" id="ARBA00023136"/>
    </source>
</evidence>
<keyword evidence="5" id="KW-0813">Transport</keyword>
<accession>A0A318XQN6</accession>
<keyword evidence="9" id="KW-1185">Reference proteome</keyword>
<comment type="function">
    <text evidence="6">Part of the binding-protein-dependent transport system for phosphate; probably responsible for the translocation of the substrate across the membrane.</text>
</comment>
<dbReference type="GO" id="GO:0005886">
    <property type="term" value="C:plasma membrane"/>
    <property type="evidence" value="ECO:0007669"/>
    <property type="project" value="UniProtKB-SubCell"/>
</dbReference>
<feature type="transmembrane region" description="Helical" evidence="5">
    <location>
        <begin position="28"/>
        <end position="52"/>
    </location>
</feature>
<evidence type="ECO:0000256" key="1">
    <source>
        <dbReference type="ARBA" id="ARBA00004141"/>
    </source>
</evidence>
<dbReference type="EMBL" id="QKMR01000002">
    <property type="protein sequence ID" value="PYG89768.1"/>
    <property type="molecule type" value="Genomic_DNA"/>
</dbReference>
<evidence type="ECO:0000313" key="8">
    <source>
        <dbReference type="EMBL" id="PYG89768.1"/>
    </source>
</evidence>
<dbReference type="AlphaFoldDB" id="A0A318XQN6"/>
<gene>
    <name evidence="8" type="ORF">LY28_00362</name>
</gene>
<feature type="transmembrane region" description="Helical" evidence="5">
    <location>
        <begin position="161"/>
        <end position="179"/>
    </location>
</feature>
<keyword evidence="2 5" id="KW-0812">Transmembrane</keyword>
<reference evidence="8 9" key="1">
    <citation type="submission" date="2018-06" db="EMBL/GenBank/DDBJ databases">
        <title>Genomic Encyclopedia of Type Strains, Phase I: the one thousand microbial genomes (KMG-I) project.</title>
        <authorList>
            <person name="Kyrpides N."/>
        </authorList>
    </citation>
    <scope>NUCLEOTIDE SEQUENCE [LARGE SCALE GENOMIC DNA]</scope>
    <source>
        <strain evidence="8 9">DSM 19573</strain>
    </source>
</reference>
<dbReference type="RefSeq" id="WP_110460456.1">
    <property type="nucleotide sequence ID" value="NZ_QKMR01000002.1"/>
</dbReference>
<dbReference type="GO" id="GO:0005315">
    <property type="term" value="F:phosphate transmembrane transporter activity"/>
    <property type="evidence" value="ECO:0007669"/>
    <property type="project" value="InterPro"/>
</dbReference>
<keyword evidence="4 5" id="KW-0472">Membrane</keyword>
<feature type="transmembrane region" description="Helical" evidence="5">
    <location>
        <begin position="212"/>
        <end position="233"/>
    </location>
</feature>
<dbReference type="InterPro" id="IPR035906">
    <property type="entry name" value="MetI-like_sf"/>
</dbReference>
<comment type="subcellular location">
    <subcellularLocation>
        <location evidence="5">Cell membrane</location>
        <topology evidence="5">Multi-pass membrane protein</topology>
    </subcellularLocation>
    <subcellularLocation>
        <location evidence="1">Membrane</location>
        <topology evidence="1">Multi-pass membrane protein</topology>
    </subcellularLocation>
</comment>
<evidence type="ECO:0000256" key="2">
    <source>
        <dbReference type="ARBA" id="ARBA00022692"/>
    </source>
</evidence>
<evidence type="ECO:0000256" key="6">
    <source>
        <dbReference type="RuleBase" id="RU363054"/>
    </source>
</evidence>
<sequence length="311" mass="33426">MSDTAGTESNKKAANKNRIKRMKVSNIIAKNILFLFAVITILTTIGIVISLLKDSIGFFSEISITEFLFGTEWTPLFSEPSFGVLPLICGTLLITFIAALIAIPVGLFTAIYLSEYANRRVRKIIKPILEVLAGIPSIVFGYFALTTITPVLQFLIPQTEVFNVLSAGIAVGIMTIPLVSSLSEDALRAVPDSLRQGALALGSTKMETSMKVVVPAAISGIAASFVLAVSRAIGETMIVTIAAGARPNLTLNPLQSVQTMTSFIVQASQGDNPHGTVGYYSLFAVGLLLFLITLGLNILSNFIVEKYRKEY</sequence>
<dbReference type="SUPFAM" id="SSF161098">
    <property type="entry name" value="MetI-like"/>
    <property type="match status" value="1"/>
</dbReference>
<dbReference type="GO" id="GO:0006817">
    <property type="term" value="P:phosphate ion transport"/>
    <property type="evidence" value="ECO:0007669"/>
    <property type="project" value="UniProtKB-KW"/>
</dbReference>
<keyword evidence="3 5" id="KW-1133">Transmembrane helix</keyword>
<organism evidence="8 9">
    <name type="scientific">Ruminiclostridium sufflavum DSM 19573</name>
    <dbReference type="NCBI Taxonomy" id="1121337"/>
    <lineage>
        <taxon>Bacteria</taxon>
        <taxon>Bacillati</taxon>
        <taxon>Bacillota</taxon>
        <taxon>Clostridia</taxon>
        <taxon>Eubacteriales</taxon>
        <taxon>Oscillospiraceae</taxon>
        <taxon>Ruminiclostridium</taxon>
    </lineage>
</organism>
<dbReference type="Pfam" id="PF00528">
    <property type="entry name" value="BPD_transp_1"/>
    <property type="match status" value="1"/>
</dbReference>